<sequence length="220" mass="22385">MSAERGYHHGGLRAALIATSFEVLAESGLQRFSVAAVARRLGVSSAAPYRHFPDRAHLLAAVAAAAAADLRAAFTAAADAAAADAAAADAAAADAAAADAAAADAAADPRARLAAVAGAYVRYAVRTGAGFPVVFAPELASLADHERREETRALMTVLLDLSTATAVRAHLDAVRQIEAVIAVAHGYVSLYVDGFYAHGDSVVDDIAERAVAAARALIGR</sequence>
<evidence type="ECO:0000313" key="7">
    <source>
        <dbReference type="Proteomes" id="UP000656042"/>
    </source>
</evidence>
<reference evidence="6" key="1">
    <citation type="journal article" date="2014" name="Int. J. Syst. Evol. Microbiol.">
        <title>Complete genome sequence of Corynebacterium casei LMG S-19264T (=DSM 44701T), isolated from a smear-ripened cheese.</title>
        <authorList>
            <consortium name="US DOE Joint Genome Institute (JGI-PGF)"/>
            <person name="Walter F."/>
            <person name="Albersmeier A."/>
            <person name="Kalinowski J."/>
            <person name="Ruckert C."/>
        </authorList>
    </citation>
    <scope>NUCLEOTIDE SEQUENCE</scope>
    <source>
        <strain evidence="6">CGMCC 4.7299</strain>
    </source>
</reference>
<keyword evidence="1" id="KW-0805">Transcription regulation</keyword>
<evidence type="ECO:0000259" key="5">
    <source>
        <dbReference type="PROSITE" id="PS50977"/>
    </source>
</evidence>
<evidence type="ECO:0000256" key="3">
    <source>
        <dbReference type="ARBA" id="ARBA00023163"/>
    </source>
</evidence>
<dbReference type="Pfam" id="PF00440">
    <property type="entry name" value="TetR_N"/>
    <property type="match status" value="1"/>
</dbReference>
<dbReference type="InterPro" id="IPR036271">
    <property type="entry name" value="Tet_transcr_reg_TetR-rel_C_sf"/>
</dbReference>
<dbReference type="Proteomes" id="UP000656042">
    <property type="component" value="Unassembled WGS sequence"/>
</dbReference>
<keyword evidence="2 4" id="KW-0238">DNA-binding</keyword>
<evidence type="ECO:0000256" key="4">
    <source>
        <dbReference type="PROSITE-ProRule" id="PRU00335"/>
    </source>
</evidence>
<reference evidence="6" key="2">
    <citation type="submission" date="2020-09" db="EMBL/GenBank/DDBJ databases">
        <authorList>
            <person name="Sun Q."/>
            <person name="Zhou Y."/>
        </authorList>
    </citation>
    <scope>NUCLEOTIDE SEQUENCE</scope>
    <source>
        <strain evidence="6">CGMCC 4.7299</strain>
    </source>
</reference>
<feature type="domain" description="HTH tetR-type" evidence="5">
    <location>
        <begin position="10"/>
        <end position="70"/>
    </location>
</feature>
<accession>A0A8J3BY49</accession>
<evidence type="ECO:0000256" key="1">
    <source>
        <dbReference type="ARBA" id="ARBA00023015"/>
    </source>
</evidence>
<dbReference type="EMBL" id="BMMX01000003">
    <property type="protein sequence ID" value="GGK81513.1"/>
    <property type="molecule type" value="Genomic_DNA"/>
</dbReference>
<dbReference type="InterPro" id="IPR001647">
    <property type="entry name" value="HTH_TetR"/>
</dbReference>
<dbReference type="RefSeq" id="WP_189078292.1">
    <property type="nucleotide sequence ID" value="NZ_BMMX01000003.1"/>
</dbReference>
<keyword evidence="3" id="KW-0804">Transcription</keyword>
<dbReference type="PROSITE" id="PS50977">
    <property type="entry name" value="HTH_TETR_2"/>
    <property type="match status" value="1"/>
</dbReference>
<dbReference type="GO" id="GO:0003677">
    <property type="term" value="F:DNA binding"/>
    <property type="evidence" value="ECO:0007669"/>
    <property type="project" value="UniProtKB-UniRule"/>
</dbReference>
<dbReference type="InterPro" id="IPR009057">
    <property type="entry name" value="Homeodomain-like_sf"/>
</dbReference>
<dbReference type="InterPro" id="IPR025996">
    <property type="entry name" value="MT1864/Rv1816-like_C"/>
</dbReference>
<comment type="caution">
    <text evidence="6">The sequence shown here is derived from an EMBL/GenBank/DDBJ whole genome shotgun (WGS) entry which is preliminary data.</text>
</comment>
<dbReference type="AlphaFoldDB" id="A0A8J3BY49"/>
<dbReference type="Pfam" id="PF13305">
    <property type="entry name" value="TetR_C_33"/>
    <property type="match status" value="1"/>
</dbReference>
<dbReference type="Gene3D" id="1.10.357.10">
    <property type="entry name" value="Tetracycline Repressor, domain 2"/>
    <property type="match status" value="1"/>
</dbReference>
<name>A0A8J3BY49_9ACTN</name>
<organism evidence="6 7">
    <name type="scientific">Mangrovihabitans endophyticus</name>
    <dbReference type="NCBI Taxonomy" id="1751298"/>
    <lineage>
        <taxon>Bacteria</taxon>
        <taxon>Bacillati</taxon>
        <taxon>Actinomycetota</taxon>
        <taxon>Actinomycetes</taxon>
        <taxon>Micromonosporales</taxon>
        <taxon>Micromonosporaceae</taxon>
        <taxon>Mangrovihabitans</taxon>
    </lineage>
</organism>
<dbReference type="SUPFAM" id="SSF46689">
    <property type="entry name" value="Homeodomain-like"/>
    <property type="match status" value="1"/>
</dbReference>
<gene>
    <name evidence="6" type="ORF">GCM10012284_14440</name>
</gene>
<keyword evidence="7" id="KW-1185">Reference proteome</keyword>
<evidence type="ECO:0000313" key="6">
    <source>
        <dbReference type="EMBL" id="GGK81513.1"/>
    </source>
</evidence>
<dbReference type="SUPFAM" id="SSF48498">
    <property type="entry name" value="Tetracyclin repressor-like, C-terminal domain"/>
    <property type="match status" value="1"/>
</dbReference>
<dbReference type="PRINTS" id="PR00455">
    <property type="entry name" value="HTHTETR"/>
</dbReference>
<protein>
    <recommendedName>
        <fullName evidence="5">HTH tetR-type domain-containing protein</fullName>
    </recommendedName>
</protein>
<evidence type="ECO:0000256" key="2">
    <source>
        <dbReference type="ARBA" id="ARBA00023125"/>
    </source>
</evidence>
<proteinExistence type="predicted"/>
<feature type="DNA-binding region" description="H-T-H motif" evidence="4">
    <location>
        <begin position="33"/>
        <end position="52"/>
    </location>
</feature>
<dbReference type="Gene3D" id="1.10.10.60">
    <property type="entry name" value="Homeodomain-like"/>
    <property type="match status" value="1"/>
</dbReference>